<dbReference type="AlphaFoldDB" id="E6U124"/>
<accession>E6U124</accession>
<feature type="compositionally biased region" description="Pro residues" evidence="1">
    <location>
        <begin position="57"/>
        <end position="78"/>
    </location>
</feature>
<dbReference type="Proteomes" id="UP000001401">
    <property type="component" value="Chromosome"/>
</dbReference>
<sequence>MVYPNHQNEMEIDNRQSYHDQVNNGMWEGTYDQRQFQPIGLGPIVGGLSGIFGLPGGRPPFGPPSADPGLPPSGPVFGPPLGFGPGQPPQGGPPSSPPPSFIPSSQQQGGFGEIGVMAVDPGGIRRCLYRYTYIWLNNRQQFWFYPVFVGRNSIAGYRWTGFFWSYFGVDLRQIASFQCY</sequence>
<evidence type="ECO:0000313" key="2">
    <source>
        <dbReference type="EMBL" id="ADU30336.1"/>
    </source>
</evidence>
<evidence type="ECO:0000256" key="1">
    <source>
        <dbReference type="SAM" id="MobiDB-lite"/>
    </source>
</evidence>
<name>E6U124_EVAC2</name>
<dbReference type="KEGG" id="bco:Bcell_2074"/>
<dbReference type="RefSeq" id="WP_013488672.1">
    <property type="nucleotide sequence ID" value="NC_014829.1"/>
</dbReference>
<dbReference type="HOGENOM" id="CLU_110161_0_0_9"/>
<gene>
    <name evidence="2" type="ordered locus">Bcell_2074</name>
</gene>
<evidence type="ECO:0008006" key="4">
    <source>
        <dbReference type="Google" id="ProtNLM"/>
    </source>
</evidence>
<feature type="compositionally biased region" description="Pro residues" evidence="1">
    <location>
        <begin position="86"/>
        <end position="101"/>
    </location>
</feature>
<organism evidence="2 3">
    <name type="scientific">Evansella cellulosilytica (strain ATCC 21833 / DSM 2522 / FERM P-1141 / JCM 9156 / N-4)</name>
    <name type="common">Bacillus cellulosilyticus</name>
    <dbReference type="NCBI Taxonomy" id="649639"/>
    <lineage>
        <taxon>Bacteria</taxon>
        <taxon>Bacillati</taxon>
        <taxon>Bacillota</taxon>
        <taxon>Bacilli</taxon>
        <taxon>Bacillales</taxon>
        <taxon>Bacillaceae</taxon>
        <taxon>Evansella</taxon>
    </lineage>
</organism>
<reference evidence="2 3" key="1">
    <citation type="submission" date="2010-12" db="EMBL/GenBank/DDBJ databases">
        <title>Complete sequence of Bacillus cellulosilyticus DSM 2522.</title>
        <authorList>
            <consortium name="US DOE Joint Genome Institute"/>
            <person name="Lucas S."/>
            <person name="Copeland A."/>
            <person name="Lapidus A."/>
            <person name="Cheng J.-F."/>
            <person name="Bruce D."/>
            <person name="Goodwin L."/>
            <person name="Pitluck S."/>
            <person name="Chertkov O."/>
            <person name="Detter J.C."/>
            <person name="Han C."/>
            <person name="Tapia R."/>
            <person name="Land M."/>
            <person name="Hauser L."/>
            <person name="Jeffries C."/>
            <person name="Kyrpides N."/>
            <person name="Ivanova N."/>
            <person name="Mikhailova N."/>
            <person name="Brumm P."/>
            <person name="Mead D."/>
            <person name="Woyke T."/>
        </authorList>
    </citation>
    <scope>NUCLEOTIDE SEQUENCE [LARGE SCALE GENOMIC DNA]</scope>
    <source>
        <strain evidence="3">ATCC 21833 / DSM 2522 / FERM P-1141 / JCM 9156 / N-4</strain>
    </source>
</reference>
<keyword evidence="3" id="KW-1185">Reference proteome</keyword>
<protein>
    <recommendedName>
        <fullName evidence="4">Transporter</fullName>
    </recommendedName>
</protein>
<dbReference type="EMBL" id="CP002394">
    <property type="protein sequence ID" value="ADU30336.1"/>
    <property type="molecule type" value="Genomic_DNA"/>
</dbReference>
<dbReference type="eggNOG" id="ENOG5032RKH">
    <property type="taxonomic scope" value="Bacteria"/>
</dbReference>
<proteinExistence type="predicted"/>
<feature type="region of interest" description="Disordered" evidence="1">
    <location>
        <begin position="56"/>
        <end position="108"/>
    </location>
</feature>
<dbReference type="STRING" id="649639.Bcell_2074"/>
<evidence type="ECO:0000313" key="3">
    <source>
        <dbReference type="Proteomes" id="UP000001401"/>
    </source>
</evidence>